<evidence type="ECO:0000259" key="2">
    <source>
        <dbReference type="Pfam" id="PF11495"/>
    </source>
</evidence>
<accession>A0A7V7QJ04</accession>
<sequence>MELIEQLMKYGLTRQEAIIYMTLHSDGELTGYEVAKLTGISRSNVYTALAGLVEKGVAYVIEESVTKYIPVDFDEFSNNFIHNLQETRQEIIKSLPKRKEESQGYITIRGNKNILNKLRNMIADTKYRIYVAVSSDILSNYTQELSELVEKDIKVVLLVDKPFELKGATVYLKEKIDCQIRLICDSHKVLTGQLSSKGEATCLYSENQNLVDVFKEMLKNEIKLIELLNQ</sequence>
<evidence type="ECO:0000313" key="4">
    <source>
        <dbReference type="Proteomes" id="UP000461768"/>
    </source>
</evidence>
<dbReference type="AlphaFoldDB" id="A0A7V7QJ04"/>
<dbReference type="InterPro" id="IPR021586">
    <property type="entry name" value="Tscrpt_reg_TrmB_C"/>
</dbReference>
<dbReference type="RefSeq" id="WP_151147505.1">
    <property type="nucleotide sequence ID" value="NZ_WAGX01000007.1"/>
</dbReference>
<comment type="caution">
    <text evidence="3">The sequence shown here is derived from an EMBL/GenBank/DDBJ whole genome shotgun (WGS) entry which is preliminary data.</text>
</comment>
<protein>
    <submittedName>
        <fullName evidence="3">TrmB family transcriptional regulator</fullName>
    </submittedName>
</protein>
<dbReference type="PANTHER" id="PTHR34293">
    <property type="entry name" value="HTH-TYPE TRANSCRIPTIONAL REGULATOR TRMBL2"/>
    <property type="match status" value="1"/>
</dbReference>
<dbReference type="InterPro" id="IPR036390">
    <property type="entry name" value="WH_DNA-bd_sf"/>
</dbReference>
<dbReference type="Pfam" id="PF01978">
    <property type="entry name" value="TrmB"/>
    <property type="match status" value="1"/>
</dbReference>
<dbReference type="SUPFAM" id="SSF46785">
    <property type="entry name" value="Winged helix' DNA-binding domain"/>
    <property type="match status" value="1"/>
</dbReference>
<feature type="domain" description="Transcription regulator TrmB C-terminal" evidence="2">
    <location>
        <begin position="107"/>
        <end position="216"/>
    </location>
</feature>
<name>A0A7V7QJ04_9FIRM</name>
<feature type="domain" description="Transcription regulator TrmB N-terminal" evidence="1">
    <location>
        <begin position="7"/>
        <end position="73"/>
    </location>
</feature>
<evidence type="ECO:0000313" key="3">
    <source>
        <dbReference type="EMBL" id="KAB1435859.1"/>
    </source>
</evidence>
<reference evidence="3 4" key="1">
    <citation type="submission" date="2019-09" db="EMBL/GenBank/DDBJ databases">
        <authorList>
            <person name="Valk L.C."/>
        </authorList>
    </citation>
    <scope>NUCLEOTIDE SEQUENCE [LARGE SCALE GENOMIC DNA]</scope>
    <source>
        <strain evidence="3">GalUA</strain>
    </source>
</reference>
<dbReference type="EMBL" id="WAGX01000007">
    <property type="protein sequence ID" value="KAB1435859.1"/>
    <property type="molecule type" value="Genomic_DNA"/>
</dbReference>
<keyword evidence="4" id="KW-1185">Reference proteome</keyword>
<gene>
    <name evidence="3" type="ORF">F7O84_15905</name>
</gene>
<proteinExistence type="predicted"/>
<evidence type="ECO:0000259" key="1">
    <source>
        <dbReference type="Pfam" id="PF01978"/>
    </source>
</evidence>
<dbReference type="InterPro" id="IPR002831">
    <property type="entry name" value="Tscrpt_reg_TrmB_N"/>
</dbReference>
<dbReference type="OrthoDB" id="1493540at2"/>
<dbReference type="Pfam" id="PF11495">
    <property type="entry name" value="Regulator_TrmB"/>
    <property type="match status" value="1"/>
</dbReference>
<dbReference type="Gene3D" id="1.10.10.10">
    <property type="entry name" value="Winged helix-like DNA-binding domain superfamily/Winged helix DNA-binding domain"/>
    <property type="match status" value="1"/>
</dbReference>
<dbReference type="InterPro" id="IPR036388">
    <property type="entry name" value="WH-like_DNA-bd_sf"/>
</dbReference>
<dbReference type="CDD" id="cd09124">
    <property type="entry name" value="PLDc_like_TrmB_middle"/>
    <property type="match status" value="1"/>
</dbReference>
<organism evidence="3 4">
    <name type="scientific">Candidatus Galacturonatibacter soehngenii</name>
    <dbReference type="NCBI Taxonomy" id="2307010"/>
    <lineage>
        <taxon>Bacteria</taxon>
        <taxon>Bacillati</taxon>
        <taxon>Bacillota</taxon>
        <taxon>Clostridia</taxon>
        <taxon>Lachnospirales</taxon>
        <taxon>Lachnospiraceae</taxon>
        <taxon>Candidatus Galacturonatibacter</taxon>
    </lineage>
</organism>
<dbReference type="Proteomes" id="UP000461768">
    <property type="component" value="Unassembled WGS sequence"/>
</dbReference>
<reference evidence="3 4" key="2">
    <citation type="submission" date="2020-02" db="EMBL/GenBank/DDBJ databases">
        <title>Candidatus Galacturonibacter soehngenii shows hetero-acetogenic catabolism of galacturonic acid but lacks a canonical carbon monoxide dehydrogenase/acetyl-CoA synthase complex.</title>
        <authorList>
            <person name="Diender M."/>
            <person name="Stouten G.R."/>
            <person name="Petersen J.F."/>
            <person name="Nielsen P.H."/>
            <person name="Dueholm M.S."/>
            <person name="Pronk J.T."/>
            <person name="Van Loosdrecht M.C.M."/>
        </authorList>
    </citation>
    <scope>NUCLEOTIDE SEQUENCE [LARGE SCALE GENOMIC DNA]</scope>
    <source>
        <strain evidence="3">GalUA</strain>
    </source>
</reference>
<dbReference type="InterPro" id="IPR051797">
    <property type="entry name" value="TrmB-like"/>
</dbReference>
<dbReference type="PANTHER" id="PTHR34293:SF1">
    <property type="entry name" value="HTH-TYPE TRANSCRIPTIONAL REGULATOR TRMBL2"/>
    <property type="match status" value="1"/>
</dbReference>